<dbReference type="OrthoDB" id="3675517at2"/>
<evidence type="ECO:0000313" key="2">
    <source>
        <dbReference type="EMBL" id="RCG33071.1"/>
    </source>
</evidence>
<reference evidence="2 3" key="1">
    <citation type="submission" date="2018-06" db="EMBL/GenBank/DDBJ databases">
        <title>Sphaerisporangium craniellae sp. nov., isolated from a marine sponge in the South China Sea.</title>
        <authorList>
            <person name="Li L."/>
        </authorList>
    </citation>
    <scope>NUCLEOTIDE SEQUENCE [LARGE SCALE GENOMIC DNA]</scope>
    <source>
        <strain evidence="2 3">CCTCC AA 208026</strain>
    </source>
</reference>
<name>A0A367FS06_9ACTN</name>
<keyword evidence="3" id="KW-1185">Reference proteome</keyword>
<sequence length="342" mass="38185">MGKFVGWLGKNADGVIALLLAVFIAFLGLASGDRVLGQDKSDLINGVTLLVLGLLTAAILRDRWRQEPMEETIKENFRTTSGALADLPARLDRLDRLEAVVESARRVLDDLQAVQVLNGADEIAEAHAEARRATDRWSFKGGTGTYVRAVTLPDLVVAARRERRALLMRLEIIDPTHLGVCEAYVRFRRSVSEAPDGTGEYWTVDRTRKESYATILASCWHRQRFSLLDIDLGLSSTMTTFRWDLSAGFVIITVEDPNRALMSRRGSFYYDHCATELMSSLDQTRRVPIEAAKAAVLSDEPTVDETRKLFEVLGLGLPKSYGDRDVVEIIRKAIRAKNPYSI</sequence>
<dbReference type="AlphaFoldDB" id="A0A367FS06"/>
<protein>
    <submittedName>
        <fullName evidence="2">Uncharacterized protein</fullName>
    </submittedName>
</protein>
<dbReference type="EMBL" id="QOIL01000001">
    <property type="protein sequence ID" value="RCG33071.1"/>
    <property type="molecule type" value="Genomic_DNA"/>
</dbReference>
<dbReference type="RefSeq" id="WP_114026736.1">
    <property type="nucleotide sequence ID" value="NZ_QOIL01000001.1"/>
</dbReference>
<proteinExistence type="predicted"/>
<dbReference type="Proteomes" id="UP000253094">
    <property type="component" value="Unassembled WGS sequence"/>
</dbReference>
<keyword evidence="1" id="KW-0472">Membrane</keyword>
<gene>
    <name evidence="2" type="ORF">DQ384_01070</name>
</gene>
<evidence type="ECO:0000256" key="1">
    <source>
        <dbReference type="SAM" id="Phobius"/>
    </source>
</evidence>
<feature type="transmembrane region" description="Helical" evidence="1">
    <location>
        <begin position="12"/>
        <end position="31"/>
    </location>
</feature>
<evidence type="ECO:0000313" key="3">
    <source>
        <dbReference type="Proteomes" id="UP000253094"/>
    </source>
</evidence>
<organism evidence="2 3">
    <name type="scientific">Sphaerisporangium album</name>
    <dbReference type="NCBI Taxonomy" id="509200"/>
    <lineage>
        <taxon>Bacteria</taxon>
        <taxon>Bacillati</taxon>
        <taxon>Actinomycetota</taxon>
        <taxon>Actinomycetes</taxon>
        <taxon>Streptosporangiales</taxon>
        <taxon>Streptosporangiaceae</taxon>
        <taxon>Sphaerisporangium</taxon>
    </lineage>
</organism>
<accession>A0A367FS06</accession>
<keyword evidence="1" id="KW-1133">Transmembrane helix</keyword>
<comment type="caution">
    <text evidence="2">The sequence shown here is derived from an EMBL/GenBank/DDBJ whole genome shotgun (WGS) entry which is preliminary data.</text>
</comment>
<keyword evidence="1" id="KW-0812">Transmembrane</keyword>
<feature type="transmembrane region" description="Helical" evidence="1">
    <location>
        <begin position="43"/>
        <end position="60"/>
    </location>
</feature>